<dbReference type="GO" id="GO:0008999">
    <property type="term" value="F:protein-N-terminal-alanine acetyltransferase activity"/>
    <property type="evidence" value="ECO:0007669"/>
    <property type="project" value="TreeGrafter"/>
</dbReference>
<comment type="similarity">
    <text evidence="3">Belongs to the acetyltransferase family. RimJ subfamily.</text>
</comment>
<feature type="domain" description="N-acetyltransferase" evidence="4">
    <location>
        <begin position="4"/>
        <end position="158"/>
    </location>
</feature>
<keyword evidence="6" id="KW-1185">Reference proteome</keyword>
<dbReference type="InterPro" id="IPR051531">
    <property type="entry name" value="N-acetyltransferase"/>
</dbReference>
<organism evidence="5 6">
    <name type="scientific">Nocardiopsis eucommiae</name>
    <dbReference type="NCBI Taxonomy" id="2831970"/>
    <lineage>
        <taxon>Bacteria</taxon>
        <taxon>Bacillati</taxon>
        <taxon>Actinomycetota</taxon>
        <taxon>Actinomycetes</taxon>
        <taxon>Streptosporangiales</taxon>
        <taxon>Nocardiopsidaceae</taxon>
        <taxon>Nocardiopsis</taxon>
    </lineage>
</organism>
<proteinExistence type="inferred from homology"/>
<evidence type="ECO:0000256" key="3">
    <source>
        <dbReference type="ARBA" id="ARBA00038502"/>
    </source>
</evidence>
<evidence type="ECO:0000259" key="4">
    <source>
        <dbReference type="PROSITE" id="PS51186"/>
    </source>
</evidence>
<reference evidence="5" key="1">
    <citation type="submission" date="2021-05" db="EMBL/GenBank/DDBJ databases">
        <authorList>
            <person name="Kaiqin L."/>
            <person name="Jian G."/>
        </authorList>
    </citation>
    <scope>NUCLEOTIDE SEQUENCE</scope>
    <source>
        <strain evidence="5">HDS5</strain>
    </source>
</reference>
<accession>A0A975QJ75</accession>
<evidence type="ECO:0000313" key="6">
    <source>
        <dbReference type="Proteomes" id="UP000682416"/>
    </source>
</evidence>
<dbReference type="AlphaFoldDB" id="A0A975QJ75"/>
<dbReference type="KEGG" id="nec:KGD82_14670"/>
<dbReference type="Pfam" id="PF13302">
    <property type="entry name" value="Acetyltransf_3"/>
    <property type="match status" value="1"/>
</dbReference>
<evidence type="ECO:0000256" key="2">
    <source>
        <dbReference type="ARBA" id="ARBA00023315"/>
    </source>
</evidence>
<dbReference type="PROSITE" id="PS51186">
    <property type="entry name" value="GNAT"/>
    <property type="match status" value="1"/>
</dbReference>
<sequence length="159" mass="17413">MNALRLEPWSESALEVLRRQNTPEMTGHLGGPETEQAVVDRHQRYLSLSGGEMLIVRLGTVAIGSVGYWEREWRGQQVHETGYAILPEFGGHGYAAVALRLAAGRAAVRGTRRHLHAFPHVDHAVSNAVCRRAGFELVGEVSFEYPRAPGCRPTTGAST</sequence>
<evidence type="ECO:0000256" key="1">
    <source>
        <dbReference type="ARBA" id="ARBA00022679"/>
    </source>
</evidence>
<keyword evidence="1" id="KW-0808">Transferase</keyword>
<dbReference type="EMBL" id="CP074402">
    <property type="protein sequence ID" value="QVJ00124.1"/>
    <property type="molecule type" value="Genomic_DNA"/>
</dbReference>
<keyword evidence="2" id="KW-0012">Acyltransferase</keyword>
<dbReference type="Gene3D" id="3.40.630.30">
    <property type="match status" value="1"/>
</dbReference>
<name>A0A975QJ75_9ACTN</name>
<dbReference type="SUPFAM" id="SSF55729">
    <property type="entry name" value="Acyl-CoA N-acyltransferases (Nat)"/>
    <property type="match status" value="1"/>
</dbReference>
<dbReference type="GO" id="GO:0005737">
    <property type="term" value="C:cytoplasm"/>
    <property type="evidence" value="ECO:0007669"/>
    <property type="project" value="TreeGrafter"/>
</dbReference>
<protein>
    <submittedName>
        <fullName evidence="5">GNAT family N-acetyltransferase</fullName>
    </submittedName>
</protein>
<dbReference type="Proteomes" id="UP000682416">
    <property type="component" value="Chromosome"/>
</dbReference>
<gene>
    <name evidence="5" type="ORF">KGD82_14670</name>
</gene>
<dbReference type="PANTHER" id="PTHR43792:SF8">
    <property type="entry name" value="[RIBOSOMAL PROTEIN US5]-ALANINE N-ACETYLTRANSFERASE"/>
    <property type="match status" value="1"/>
</dbReference>
<dbReference type="InterPro" id="IPR000182">
    <property type="entry name" value="GNAT_dom"/>
</dbReference>
<dbReference type="PANTHER" id="PTHR43792">
    <property type="entry name" value="GNAT FAMILY, PUTATIVE (AFU_ORTHOLOGUE AFUA_3G00765)-RELATED-RELATED"/>
    <property type="match status" value="1"/>
</dbReference>
<evidence type="ECO:0000313" key="5">
    <source>
        <dbReference type="EMBL" id="QVJ00124.1"/>
    </source>
</evidence>
<dbReference type="InterPro" id="IPR016181">
    <property type="entry name" value="Acyl_CoA_acyltransferase"/>
</dbReference>